<dbReference type="Pfam" id="PF20143">
    <property type="entry name" value="NAD_kinase_C"/>
    <property type="match status" value="1"/>
</dbReference>
<organism evidence="7 8">
    <name type="scientific">Candidatus Scatomorpha intestinavium</name>
    <dbReference type="NCBI Taxonomy" id="2840922"/>
    <lineage>
        <taxon>Bacteria</taxon>
        <taxon>Bacillati</taxon>
        <taxon>Bacillota</taxon>
        <taxon>Clostridia</taxon>
        <taxon>Eubacteriales</taxon>
        <taxon>Candidatus Scatomorpha</taxon>
    </lineage>
</organism>
<feature type="binding site" evidence="6">
    <location>
        <position position="72"/>
    </location>
    <ligand>
        <name>NAD(+)</name>
        <dbReference type="ChEBI" id="CHEBI:57540"/>
    </ligand>
</feature>
<keyword evidence="4 6" id="KW-0520">NAD</keyword>
<evidence type="ECO:0000313" key="8">
    <source>
        <dbReference type="Proteomes" id="UP000824262"/>
    </source>
</evidence>
<evidence type="ECO:0000256" key="4">
    <source>
        <dbReference type="ARBA" id="ARBA00023027"/>
    </source>
</evidence>
<sequence length="280" mass="30158">MKKIILSPNPYRDRSLALTMRAKAFLEADGRETVISPVFVDVPGDSSMIPLRRAAEDAELIISFGGDGTFLHVARQVMDLQIPMLGVNMGTKGFMASLEPEDIGLVRRAAAGEFRRSRRMLIDVELRRANGESVLDCALNDVVVKSDVSCIGLAITADGVNVTDFLGDGVIVSTPTGSTAYSMSAGGPIVEPEAENIIITPICAHIMAAKSFVLSPARRVAVRPDWERSHVTLLSVDGTEAVRMEAGDEVLIRRSSKTVVMADMGVTTFYESAMNKLTGK</sequence>
<dbReference type="Gene3D" id="3.40.50.10330">
    <property type="entry name" value="Probable inorganic polyphosphate/atp-NAD kinase, domain 1"/>
    <property type="match status" value="1"/>
</dbReference>
<proteinExistence type="inferred from homology"/>
<evidence type="ECO:0000256" key="3">
    <source>
        <dbReference type="ARBA" id="ARBA00022857"/>
    </source>
</evidence>
<evidence type="ECO:0000256" key="1">
    <source>
        <dbReference type="ARBA" id="ARBA00022679"/>
    </source>
</evidence>
<dbReference type="Pfam" id="PF01513">
    <property type="entry name" value="NAD_kinase"/>
    <property type="match status" value="1"/>
</dbReference>
<keyword evidence="6" id="KW-0963">Cytoplasm</keyword>
<dbReference type="InterPro" id="IPR017437">
    <property type="entry name" value="ATP-NAD_kinase_PpnK-typ_C"/>
</dbReference>
<dbReference type="EMBL" id="DVGA01000114">
    <property type="protein sequence ID" value="HIQ79562.1"/>
    <property type="molecule type" value="Genomic_DNA"/>
</dbReference>
<name>A0A9D0ZG75_9FIRM</name>
<keyword evidence="3 6" id="KW-0521">NADP</keyword>
<evidence type="ECO:0000256" key="2">
    <source>
        <dbReference type="ARBA" id="ARBA00022777"/>
    </source>
</evidence>
<dbReference type="PANTHER" id="PTHR20275">
    <property type="entry name" value="NAD KINASE"/>
    <property type="match status" value="1"/>
</dbReference>
<reference evidence="7" key="2">
    <citation type="journal article" date="2021" name="PeerJ">
        <title>Extensive microbial diversity within the chicken gut microbiome revealed by metagenomics and culture.</title>
        <authorList>
            <person name="Gilroy R."/>
            <person name="Ravi A."/>
            <person name="Getino M."/>
            <person name="Pursley I."/>
            <person name="Horton D.L."/>
            <person name="Alikhan N.F."/>
            <person name="Baker D."/>
            <person name="Gharbi K."/>
            <person name="Hall N."/>
            <person name="Watson M."/>
            <person name="Adriaenssens E.M."/>
            <person name="Foster-Nyarko E."/>
            <person name="Jarju S."/>
            <person name="Secka A."/>
            <person name="Antonio M."/>
            <person name="Oren A."/>
            <person name="Chaudhuri R.R."/>
            <person name="La Ragione R."/>
            <person name="Hildebrand F."/>
            <person name="Pallen M.J."/>
        </authorList>
    </citation>
    <scope>NUCLEOTIDE SEQUENCE</scope>
    <source>
        <strain evidence="7">ChiBcolR7-354</strain>
    </source>
</reference>
<dbReference type="GO" id="GO:0005737">
    <property type="term" value="C:cytoplasm"/>
    <property type="evidence" value="ECO:0007669"/>
    <property type="project" value="UniProtKB-SubCell"/>
</dbReference>
<dbReference type="InterPro" id="IPR002504">
    <property type="entry name" value="NADK"/>
</dbReference>
<keyword evidence="6" id="KW-0067">ATP-binding</keyword>
<evidence type="ECO:0000313" key="7">
    <source>
        <dbReference type="EMBL" id="HIQ79562.1"/>
    </source>
</evidence>
<dbReference type="GO" id="GO:0006741">
    <property type="term" value="P:NADP+ biosynthetic process"/>
    <property type="evidence" value="ECO:0007669"/>
    <property type="project" value="UniProtKB-UniRule"/>
</dbReference>
<feature type="active site" description="Proton acceptor" evidence="6">
    <location>
        <position position="67"/>
    </location>
</feature>
<evidence type="ECO:0000256" key="6">
    <source>
        <dbReference type="HAMAP-Rule" id="MF_00361"/>
    </source>
</evidence>
<comment type="function">
    <text evidence="6">Involved in the regulation of the intracellular balance of NAD and NADP, and is a key enzyme in the biosynthesis of NADP. Catalyzes specifically the phosphorylation on 2'-hydroxyl of the adenosine moiety of NAD to yield NADP.</text>
</comment>
<dbReference type="AlphaFoldDB" id="A0A9D0ZG75"/>
<comment type="subcellular location">
    <subcellularLocation>
        <location evidence="6">Cytoplasm</location>
    </subcellularLocation>
</comment>
<dbReference type="GO" id="GO:0003951">
    <property type="term" value="F:NAD+ kinase activity"/>
    <property type="evidence" value="ECO:0007669"/>
    <property type="project" value="UniProtKB-UniRule"/>
</dbReference>
<dbReference type="GO" id="GO:0019674">
    <property type="term" value="P:NAD+ metabolic process"/>
    <property type="evidence" value="ECO:0007669"/>
    <property type="project" value="InterPro"/>
</dbReference>
<feature type="binding site" evidence="6">
    <location>
        <position position="168"/>
    </location>
    <ligand>
        <name>NAD(+)</name>
        <dbReference type="ChEBI" id="CHEBI:57540"/>
    </ligand>
</feature>
<reference evidence="7" key="1">
    <citation type="submission" date="2020-10" db="EMBL/GenBank/DDBJ databases">
        <authorList>
            <person name="Gilroy R."/>
        </authorList>
    </citation>
    <scope>NUCLEOTIDE SEQUENCE</scope>
    <source>
        <strain evidence="7">ChiBcolR7-354</strain>
    </source>
</reference>
<dbReference type="InterPro" id="IPR016064">
    <property type="entry name" value="NAD/diacylglycerol_kinase_sf"/>
</dbReference>
<comment type="similarity">
    <text evidence="6">Belongs to the NAD kinase family.</text>
</comment>
<keyword evidence="2 6" id="KW-0418">Kinase</keyword>
<accession>A0A9D0ZG75</accession>
<dbReference type="GO" id="GO:0046872">
    <property type="term" value="F:metal ion binding"/>
    <property type="evidence" value="ECO:0007669"/>
    <property type="project" value="UniProtKB-UniRule"/>
</dbReference>
<protein>
    <recommendedName>
        <fullName evidence="6">NAD kinase</fullName>
        <ecNumber evidence="6">2.7.1.23</ecNumber>
    </recommendedName>
    <alternativeName>
        <fullName evidence="6">ATP-dependent NAD kinase</fullName>
    </alternativeName>
</protein>
<dbReference type="GO" id="GO:0005524">
    <property type="term" value="F:ATP binding"/>
    <property type="evidence" value="ECO:0007669"/>
    <property type="project" value="UniProtKB-KW"/>
</dbReference>
<comment type="caution">
    <text evidence="7">The sequence shown here is derived from an EMBL/GenBank/DDBJ whole genome shotgun (WGS) entry which is preliminary data.</text>
</comment>
<comment type="cofactor">
    <cofactor evidence="6">
        <name>a divalent metal cation</name>
        <dbReference type="ChEBI" id="CHEBI:60240"/>
    </cofactor>
</comment>
<keyword evidence="6" id="KW-0547">Nucleotide-binding</keyword>
<dbReference type="Proteomes" id="UP000824262">
    <property type="component" value="Unassembled WGS sequence"/>
</dbReference>
<feature type="binding site" evidence="6">
    <location>
        <begin position="179"/>
        <end position="184"/>
    </location>
    <ligand>
        <name>NAD(+)</name>
        <dbReference type="ChEBI" id="CHEBI:57540"/>
    </ligand>
</feature>
<evidence type="ECO:0000256" key="5">
    <source>
        <dbReference type="ARBA" id="ARBA00047925"/>
    </source>
</evidence>
<dbReference type="SUPFAM" id="SSF111331">
    <property type="entry name" value="NAD kinase/diacylglycerol kinase-like"/>
    <property type="match status" value="1"/>
</dbReference>
<feature type="binding site" evidence="6">
    <location>
        <begin position="140"/>
        <end position="141"/>
    </location>
    <ligand>
        <name>NAD(+)</name>
        <dbReference type="ChEBI" id="CHEBI:57540"/>
    </ligand>
</feature>
<dbReference type="PANTHER" id="PTHR20275:SF0">
    <property type="entry name" value="NAD KINASE"/>
    <property type="match status" value="1"/>
</dbReference>
<dbReference type="InterPro" id="IPR017438">
    <property type="entry name" value="ATP-NAD_kinase_N"/>
</dbReference>
<comment type="catalytic activity">
    <reaction evidence="5 6">
        <text>NAD(+) + ATP = ADP + NADP(+) + H(+)</text>
        <dbReference type="Rhea" id="RHEA:18629"/>
        <dbReference type="ChEBI" id="CHEBI:15378"/>
        <dbReference type="ChEBI" id="CHEBI:30616"/>
        <dbReference type="ChEBI" id="CHEBI:57540"/>
        <dbReference type="ChEBI" id="CHEBI:58349"/>
        <dbReference type="ChEBI" id="CHEBI:456216"/>
        <dbReference type="EC" id="2.7.1.23"/>
    </reaction>
</comment>
<dbReference type="EC" id="2.7.1.23" evidence="6"/>
<comment type="caution">
    <text evidence="6">Lacks conserved residue(s) required for the propagation of feature annotation.</text>
</comment>
<dbReference type="HAMAP" id="MF_00361">
    <property type="entry name" value="NAD_kinase"/>
    <property type="match status" value="1"/>
</dbReference>
<keyword evidence="1 6" id="KW-0808">Transferase</keyword>
<dbReference type="Gene3D" id="2.60.200.30">
    <property type="entry name" value="Probable inorganic polyphosphate/atp-NAD kinase, domain 2"/>
    <property type="match status" value="1"/>
</dbReference>
<dbReference type="GO" id="GO:0051287">
    <property type="term" value="F:NAD binding"/>
    <property type="evidence" value="ECO:0007669"/>
    <property type="project" value="UniProtKB-ARBA"/>
</dbReference>
<gene>
    <name evidence="6" type="primary">nadK</name>
    <name evidence="7" type="ORF">IAB77_09945</name>
</gene>
<feature type="binding site" evidence="6">
    <location>
        <begin position="67"/>
        <end position="68"/>
    </location>
    <ligand>
        <name>NAD(+)</name>
        <dbReference type="ChEBI" id="CHEBI:57540"/>
    </ligand>
</feature>